<feature type="domain" description="Fibronectin type-III" evidence="2">
    <location>
        <begin position="366"/>
        <end position="453"/>
    </location>
</feature>
<dbReference type="RefSeq" id="WP_076283976.1">
    <property type="nucleotide sequence ID" value="NZ_MPTW01000003.1"/>
</dbReference>
<evidence type="ECO:0000256" key="1">
    <source>
        <dbReference type="SAM" id="MobiDB-lite"/>
    </source>
</evidence>
<dbReference type="InterPro" id="IPR001119">
    <property type="entry name" value="SLH_dom"/>
</dbReference>
<evidence type="ECO:0000259" key="2">
    <source>
        <dbReference type="PROSITE" id="PS50853"/>
    </source>
</evidence>
<dbReference type="PROSITE" id="PS51272">
    <property type="entry name" value="SLH"/>
    <property type="match status" value="3"/>
</dbReference>
<feature type="domain" description="SLH" evidence="3">
    <location>
        <begin position="673"/>
        <end position="736"/>
    </location>
</feature>
<sequence length="851" mass="91893">MLLTLTAPVLTYAASMLKVYYNATTGEISGVIYSDQKDIDLVLDQGGEKYQVPSSVLGEVYHSASNNLYWADVKGTIAPGLQPGNAIVTAGDVRDFAASVTDDVYSFADAPLAPINHSLGSWINIDKGSATVHISWEKPNSIGILFYNVYSKDKLIATTKETYIVIPDLPYHSMQEFKLTSVDMLGRESAFSTPSTFRAPGVINEAEILFSGKAAGYALQPSDEIATLKLSGDSQNGTTKGWNSLNLSLIPEYSGNQIFPFEVNKDEVSASDFEMVAEDGEIIPVTYLFNMDSYFFFEFAEELKIDKRYTLRLTSSASGKEIKLPNFNSRKVSTFLRVNVYNKGVHEYGYDYSYSANNIVVGDPYAPAKPTELKASGDGGLYVTWDSNKEADLDGYLVWLDGKLLTEKPIHQTSYKIEGLTNGTTYHVNVAAVDKVGNRSLQAYIFPVPLASGNPSGPSNPGSPGGGGGGTPTVTDTTTTAPVLSVVDKAGVTKPLNTVLKSENNKVTVSVATDVKQLLLPVATEVINKDNALVVTKDDLSLEIPGSVLEQLKGSVSADQLKNARISVGFSPISAEDIAKITGKSANTVFTVAGVAYDFTLSLLTADGKETKLTQFNAPITLKLKVNESSNSKLTGVYYLSEQGELQYIGGQLDNGYLTVVINHFSKYAVLQYDKSFSDVPSTHWASQAIKSMVAQQVVTGTSDTTFSPNQQVTRAEFAAFIARKLNLKATGASRFADVASSKWYADEVAAVTEAGIVSGQSETKFAPERTISRQEMVVMLMKAYVYKNNTTLNAGESDRPFADGSDIAEWAKPYATAAQKLGFLQGSNGNKLEPHKNATRAEAVQLISKL</sequence>
<evidence type="ECO:0000259" key="3">
    <source>
        <dbReference type="PROSITE" id="PS51272"/>
    </source>
</evidence>
<dbReference type="Pfam" id="PF00395">
    <property type="entry name" value="SLH"/>
    <property type="match status" value="3"/>
</dbReference>
<dbReference type="Proteomes" id="UP000187425">
    <property type="component" value="Unassembled WGS sequence"/>
</dbReference>
<feature type="compositionally biased region" description="Low complexity" evidence="1">
    <location>
        <begin position="452"/>
        <end position="462"/>
    </location>
</feature>
<dbReference type="OrthoDB" id="504962at2"/>
<dbReference type="Pfam" id="PF00041">
    <property type="entry name" value="fn3"/>
    <property type="match status" value="1"/>
</dbReference>
<dbReference type="SUPFAM" id="SSF49265">
    <property type="entry name" value="Fibronectin type III"/>
    <property type="match status" value="2"/>
</dbReference>
<protein>
    <submittedName>
        <fullName evidence="4">Uncharacterized protein</fullName>
    </submittedName>
</protein>
<evidence type="ECO:0000313" key="4">
    <source>
        <dbReference type="EMBL" id="OME72263.1"/>
    </source>
</evidence>
<accession>A0A1R0ZKW4</accession>
<dbReference type="InterPro" id="IPR003961">
    <property type="entry name" value="FN3_dom"/>
</dbReference>
<name>A0A1R0ZKW4_9BACL</name>
<feature type="domain" description="SLH" evidence="3">
    <location>
        <begin position="737"/>
        <end position="795"/>
    </location>
</feature>
<comment type="caution">
    <text evidence="4">The sequence shown here is derived from an EMBL/GenBank/DDBJ whole genome shotgun (WGS) entry which is preliminary data.</text>
</comment>
<dbReference type="PROSITE" id="PS50853">
    <property type="entry name" value="FN3"/>
    <property type="match status" value="1"/>
</dbReference>
<dbReference type="CDD" id="cd00063">
    <property type="entry name" value="FN3"/>
    <property type="match status" value="1"/>
</dbReference>
<organism evidence="4 5">
    <name type="scientific">Paenibacillus odorifer</name>
    <dbReference type="NCBI Taxonomy" id="189426"/>
    <lineage>
        <taxon>Bacteria</taxon>
        <taxon>Bacillati</taxon>
        <taxon>Bacillota</taxon>
        <taxon>Bacilli</taxon>
        <taxon>Bacillales</taxon>
        <taxon>Paenibacillaceae</taxon>
        <taxon>Paenibacillus</taxon>
    </lineage>
</organism>
<dbReference type="PANTHER" id="PTHR43308:SF5">
    <property type="entry name" value="S-LAYER PROTEIN _ PEPTIDOGLYCAN ENDO-BETA-N-ACETYLGLUCOSAMINIDASE"/>
    <property type="match status" value="1"/>
</dbReference>
<dbReference type="EMBL" id="MPTW01000003">
    <property type="protein sequence ID" value="OME72263.1"/>
    <property type="molecule type" value="Genomic_DNA"/>
</dbReference>
<dbReference type="InterPro" id="IPR013783">
    <property type="entry name" value="Ig-like_fold"/>
</dbReference>
<reference evidence="4 5" key="1">
    <citation type="submission" date="2016-11" db="EMBL/GenBank/DDBJ databases">
        <title>Paenibacillus species isolates.</title>
        <authorList>
            <person name="Beno S.M."/>
        </authorList>
    </citation>
    <scope>NUCLEOTIDE SEQUENCE [LARGE SCALE GENOMIC DNA]</scope>
    <source>
        <strain evidence="4 5">FSL H7-0443</strain>
    </source>
</reference>
<dbReference type="Gene3D" id="2.60.40.10">
    <property type="entry name" value="Immunoglobulins"/>
    <property type="match status" value="2"/>
</dbReference>
<dbReference type="InterPro" id="IPR036116">
    <property type="entry name" value="FN3_sf"/>
</dbReference>
<dbReference type="PANTHER" id="PTHR43308">
    <property type="entry name" value="OUTER MEMBRANE PROTEIN ALPHA-RELATED"/>
    <property type="match status" value="1"/>
</dbReference>
<feature type="domain" description="SLH" evidence="3">
    <location>
        <begin position="799"/>
        <end position="851"/>
    </location>
</feature>
<dbReference type="SMART" id="SM00060">
    <property type="entry name" value="FN3"/>
    <property type="match status" value="2"/>
</dbReference>
<dbReference type="InterPro" id="IPR051465">
    <property type="entry name" value="Cell_Envelope_Struct_Comp"/>
</dbReference>
<gene>
    <name evidence="4" type="ORF">BSK65_07780</name>
</gene>
<proteinExistence type="predicted"/>
<dbReference type="AlphaFoldDB" id="A0A1R0ZKW4"/>
<feature type="region of interest" description="Disordered" evidence="1">
    <location>
        <begin position="452"/>
        <end position="477"/>
    </location>
</feature>
<evidence type="ECO:0000313" key="5">
    <source>
        <dbReference type="Proteomes" id="UP000187425"/>
    </source>
</evidence>